<proteinExistence type="predicted"/>
<dbReference type="PANTHER" id="PTHR43280:SF32">
    <property type="entry name" value="TRANSCRIPTIONAL REGULATORY PROTEIN"/>
    <property type="match status" value="1"/>
</dbReference>
<accession>A0A419W4G9</accession>
<dbReference type="RefSeq" id="WP_120271772.1">
    <property type="nucleotide sequence ID" value="NZ_RAPN01000001.1"/>
</dbReference>
<name>A0A419W4G9_9BACT</name>
<protein>
    <submittedName>
        <fullName evidence="5">AraC-like DNA-binding protein</fullName>
    </submittedName>
</protein>
<dbReference type="Gene3D" id="1.10.10.60">
    <property type="entry name" value="Homeodomain-like"/>
    <property type="match status" value="1"/>
</dbReference>
<dbReference type="PROSITE" id="PS00041">
    <property type="entry name" value="HTH_ARAC_FAMILY_1"/>
    <property type="match status" value="1"/>
</dbReference>
<evidence type="ECO:0000256" key="2">
    <source>
        <dbReference type="ARBA" id="ARBA00023125"/>
    </source>
</evidence>
<evidence type="ECO:0000313" key="6">
    <source>
        <dbReference type="Proteomes" id="UP000283387"/>
    </source>
</evidence>
<keyword evidence="2 5" id="KW-0238">DNA-binding</keyword>
<dbReference type="InterPro" id="IPR009057">
    <property type="entry name" value="Homeodomain-like_sf"/>
</dbReference>
<dbReference type="EMBL" id="RAPN01000001">
    <property type="protein sequence ID" value="RKD90361.1"/>
    <property type="molecule type" value="Genomic_DNA"/>
</dbReference>
<dbReference type="InterPro" id="IPR018060">
    <property type="entry name" value="HTH_AraC"/>
</dbReference>
<gene>
    <name evidence="5" type="ORF">BC643_0698</name>
</gene>
<dbReference type="Pfam" id="PF12833">
    <property type="entry name" value="HTH_18"/>
    <property type="match status" value="1"/>
</dbReference>
<evidence type="ECO:0000259" key="4">
    <source>
        <dbReference type="PROSITE" id="PS01124"/>
    </source>
</evidence>
<dbReference type="OrthoDB" id="1372329at2"/>
<keyword evidence="1" id="KW-0805">Transcription regulation</keyword>
<dbReference type="PANTHER" id="PTHR43280">
    <property type="entry name" value="ARAC-FAMILY TRANSCRIPTIONAL REGULATOR"/>
    <property type="match status" value="1"/>
</dbReference>
<feature type="domain" description="HTH araC/xylS-type" evidence="4">
    <location>
        <begin position="208"/>
        <end position="306"/>
    </location>
</feature>
<dbReference type="GO" id="GO:0003700">
    <property type="term" value="F:DNA-binding transcription factor activity"/>
    <property type="evidence" value="ECO:0007669"/>
    <property type="project" value="InterPro"/>
</dbReference>
<reference evidence="5 6" key="1">
    <citation type="submission" date="2018-09" db="EMBL/GenBank/DDBJ databases">
        <title>Genomic Encyclopedia of Archaeal and Bacterial Type Strains, Phase II (KMG-II): from individual species to whole genera.</title>
        <authorList>
            <person name="Goeker M."/>
        </authorList>
    </citation>
    <scope>NUCLEOTIDE SEQUENCE [LARGE SCALE GENOMIC DNA]</scope>
    <source>
        <strain evidence="5 6">DSM 27148</strain>
    </source>
</reference>
<dbReference type="SMART" id="SM00342">
    <property type="entry name" value="HTH_ARAC"/>
    <property type="match status" value="1"/>
</dbReference>
<sequence length="312" mass="36009">MKIFANIREYFQNIDDNADSFSEYFYITRFSDFVKNRDSREIQREFSQPHKRGFFEIALITQNSDVMNIGEYTFGNVKYSLFTVSPFQVVSFNNSNSLPAGDLPKKDIDGILILFKPSFFTTIRQAYEIQQEFPFFKIHTSPMYNLSQENFADVMQLADQMYAEVKNPALNSTEVVRSFLLILLYKIKRLSRDNTIVATSDRFMAITAKFEHLISINNGDFLSVKEYASQMNISPVYLSECVKKATGKTAQSIIIDHRVLFAQSLLHQSEKPISEIALEMGFIDLSNFTKFFKRNTGLTPKQFRSEKTGKTT</sequence>
<evidence type="ECO:0000256" key="3">
    <source>
        <dbReference type="ARBA" id="ARBA00023163"/>
    </source>
</evidence>
<dbReference type="PRINTS" id="PR00032">
    <property type="entry name" value="HTHARAC"/>
</dbReference>
<keyword evidence="6" id="KW-1185">Reference proteome</keyword>
<dbReference type="AlphaFoldDB" id="A0A419W4G9"/>
<keyword evidence="3" id="KW-0804">Transcription</keyword>
<evidence type="ECO:0000313" key="5">
    <source>
        <dbReference type="EMBL" id="RKD90361.1"/>
    </source>
</evidence>
<comment type="caution">
    <text evidence="5">The sequence shown here is derived from an EMBL/GenBank/DDBJ whole genome shotgun (WGS) entry which is preliminary data.</text>
</comment>
<dbReference type="InterPro" id="IPR020449">
    <property type="entry name" value="Tscrpt_reg_AraC-type_HTH"/>
</dbReference>
<dbReference type="SUPFAM" id="SSF46689">
    <property type="entry name" value="Homeodomain-like"/>
    <property type="match status" value="1"/>
</dbReference>
<organism evidence="5 6">
    <name type="scientific">Mangrovibacterium diazotrophicum</name>
    <dbReference type="NCBI Taxonomy" id="1261403"/>
    <lineage>
        <taxon>Bacteria</taxon>
        <taxon>Pseudomonadati</taxon>
        <taxon>Bacteroidota</taxon>
        <taxon>Bacteroidia</taxon>
        <taxon>Marinilabiliales</taxon>
        <taxon>Prolixibacteraceae</taxon>
        <taxon>Mangrovibacterium</taxon>
    </lineage>
</organism>
<dbReference type="InterPro" id="IPR018062">
    <property type="entry name" value="HTH_AraC-typ_CS"/>
</dbReference>
<dbReference type="PROSITE" id="PS01124">
    <property type="entry name" value="HTH_ARAC_FAMILY_2"/>
    <property type="match status" value="1"/>
</dbReference>
<dbReference type="GO" id="GO:0043565">
    <property type="term" value="F:sequence-specific DNA binding"/>
    <property type="evidence" value="ECO:0007669"/>
    <property type="project" value="InterPro"/>
</dbReference>
<dbReference type="Proteomes" id="UP000283387">
    <property type="component" value="Unassembled WGS sequence"/>
</dbReference>
<evidence type="ECO:0000256" key="1">
    <source>
        <dbReference type="ARBA" id="ARBA00023015"/>
    </source>
</evidence>